<organism evidence="1">
    <name type="scientific">Cacopsylla melanoneura</name>
    <dbReference type="NCBI Taxonomy" id="428564"/>
    <lineage>
        <taxon>Eukaryota</taxon>
        <taxon>Metazoa</taxon>
        <taxon>Ecdysozoa</taxon>
        <taxon>Arthropoda</taxon>
        <taxon>Hexapoda</taxon>
        <taxon>Insecta</taxon>
        <taxon>Pterygota</taxon>
        <taxon>Neoptera</taxon>
        <taxon>Paraneoptera</taxon>
        <taxon>Hemiptera</taxon>
        <taxon>Sternorrhyncha</taxon>
        <taxon>Psylloidea</taxon>
        <taxon>Psyllidae</taxon>
        <taxon>Psyllinae</taxon>
        <taxon>Cacopsylla</taxon>
    </lineage>
</organism>
<dbReference type="EMBL" id="HBUF01423351">
    <property type="protein sequence ID" value="CAG6741111.1"/>
    <property type="molecule type" value="Transcribed_RNA"/>
</dbReference>
<dbReference type="AlphaFoldDB" id="A0A8D8Z7G1"/>
<protein>
    <submittedName>
        <fullName evidence="1">Uncharacterized protein</fullName>
    </submittedName>
</protein>
<name>A0A8D8Z7G1_9HEMI</name>
<reference evidence="1" key="1">
    <citation type="submission" date="2021-05" db="EMBL/GenBank/DDBJ databases">
        <authorList>
            <person name="Alioto T."/>
            <person name="Alioto T."/>
            <person name="Gomez Garrido J."/>
        </authorList>
    </citation>
    <scope>NUCLEOTIDE SEQUENCE</scope>
</reference>
<proteinExistence type="predicted"/>
<evidence type="ECO:0000313" key="1">
    <source>
        <dbReference type="EMBL" id="CAG6741111.1"/>
    </source>
</evidence>
<sequence>MFSWLQVQVVSPIPYTSSYSNFSSLQRLFLFLLRLSFFLVHLPRIYSFLLRLSFFPVHLPRIFSFLLRLSLFLIRLPETLILTSDTENLLLFEWETEETKHKAQAWTREQGCSTI</sequence>
<accession>A0A8D8Z7G1</accession>